<proteinExistence type="predicted"/>
<dbReference type="AlphaFoldDB" id="A0A4Z2H2W5"/>
<feature type="compositionally biased region" description="Polar residues" evidence="1">
    <location>
        <begin position="21"/>
        <end position="31"/>
    </location>
</feature>
<feature type="compositionally biased region" description="Basic and acidic residues" evidence="1">
    <location>
        <begin position="1"/>
        <end position="11"/>
    </location>
</feature>
<protein>
    <submittedName>
        <fullName evidence="2">Uncharacterized protein</fullName>
    </submittedName>
</protein>
<sequence>MRHTDTQRKEQSDEDLPLRVATSSLHLSQPSLTPPARDAHPVSYSFLFPVGRKLLELERMLTQGGAGRK</sequence>
<reference evidence="2 3" key="1">
    <citation type="submission" date="2019-03" db="EMBL/GenBank/DDBJ databases">
        <title>First draft genome of Liparis tanakae, snailfish: a comprehensive survey of snailfish specific genes.</title>
        <authorList>
            <person name="Kim W."/>
            <person name="Song I."/>
            <person name="Jeong J.-H."/>
            <person name="Kim D."/>
            <person name="Kim S."/>
            <person name="Ryu S."/>
            <person name="Song J.Y."/>
            <person name="Lee S.K."/>
        </authorList>
    </citation>
    <scope>NUCLEOTIDE SEQUENCE [LARGE SCALE GENOMIC DNA]</scope>
    <source>
        <tissue evidence="2">Muscle</tissue>
    </source>
</reference>
<evidence type="ECO:0000313" key="3">
    <source>
        <dbReference type="Proteomes" id="UP000314294"/>
    </source>
</evidence>
<evidence type="ECO:0000313" key="2">
    <source>
        <dbReference type="EMBL" id="TNN60109.1"/>
    </source>
</evidence>
<name>A0A4Z2H2W5_9TELE</name>
<keyword evidence="3" id="KW-1185">Reference proteome</keyword>
<dbReference type="EMBL" id="SRLO01000340">
    <property type="protein sequence ID" value="TNN60109.1"/>
    <property type="molecule type" value="Genomic_DNA"/>
</dbReference>
<feature type="region of interest" description="Disordered" evidence="1">
    <location>
        <begin position="1"/>
        <end position="40"/>
    </location>
</feature>
<accession>A0A4Z2H2W5</accession>
<evidence type="ECO:0000256" key="1">
    <source>
        <dbReference type="SAM" id="MobiDB-lite"/>
    </source>
</evidence>
<dbReference type="Proteomes" id="UP000314294">
    <property type="component" value="Unassembled WGS sequence"/>
</dbReference>
<comment type="caution">
    <text evidence="2">The sequence shown here is derived from an EMBL/GenBank/DDBJ whole genome shotgun (WGS) entry which is preliminary data.</text>
</comment>
<gene>
    <name evidence="2" type="ORF">EYF80_029661</name>
</gene>
<organism evidence="2 3">
    <name type="scientific">Liparis tanakae</name>
    <name type="common">Tanaka's snailfish</name>
    <dbReference type="NCBI Taxonomy" id="230148"/>
    <lineage>
        <taxon>Eukaryota</taxon>
        <taxon>Metazoa</taxon>
        <taxon>Chordata</taxon>
        <taxon>Craniata</taxon>
        <taxon>Vertebrata</taxon>
        <taxon>Euteleostomi</taxon>
        <taxon>Actinopterygii</taxon>
        <taxon>Neopterygii</taxon>
        <taxon>Teleostei</taxon>
        <taxon>Neoteleostei</taxon>
        <taxon>Acanthomorphata</taxon>
        <taxon>Eupercaria</taxon>
        <taxon>Perciformes</taxon>
        <taxon>Cottioidei</taxon>
        <taxon>Cottales</taxon>
        <taxon>Liparidae</taxon>
        <taxon>Liparis</taxon>
    </lineage>
</organism>